<keyword evidence="3" id="KW-1185">Reference proteome</keyword>
<feature type="region of interest" description="Disordered" evidence="1">
    <location>
        <begin position="1"/>
        <end position="27"/>
    </location>
</feature>
<sequence length="82" mass="8911">MATPTGESTRTERQALPLAREAAERTATDEGVCIRTVPLRRTGITNGAAGIVDVPCGSTRESRSPSYAKREHSIRRSQREEG</sequence>
<gene>
    <name evidence="2" type="ORF">F4561_004049</name>
</gene>
<proteinExistence type="predicted"/>
<dbReference type="Proteomes" id="UP000523007">
    <property type="component" value="Unassembled WGS sequence"/>
</dbReference>
<dbReference type="AlphaFoldDB" id="A0A7W7RJN7"/>
<feature type="region of interest" description="Disordered" evidence="1">
    <location>
        <begin position="49"/>
        <end position="82"/>
    </location>
</feature>
<dbReference type="EMBL" id="JACHJT010000001">
    <property type="protein sequence ID" value="MBB4933229.1"/>
    <property type="molecule type" value="Genomic_DNA"/>
</dbReference>
<dbReference type="RefSeq" id="WP_184580874.1">
    <property type="nucleotide sequence ID" value="NZ_JACHJT010000001.1"/>
</dbReference>
<reference evidence="2 3" key="1">
    <citation type="submission" date="2020-08" db="EMBL/GenBank/DDBJ databases">
        <title>Sequencing the genomes of 1000 actinobacteria strains.</title>
        <authorList>
            <person name="Klenk H.-P."/>
        </authorList>
    </citation>
    <scope>NUCLEOTIDE SEQUENCE [LARGE SCALE GENOMIC DNA]</scope>
    <source>
        <strain evidence="2 3">DSM 102030</strain>
    </source>
</reference>
<evidence type="ECO:0000256" key="1">
    <source>
        <dbReference type="SAM" id="MobiDB-lite"/>
    </source>
</evidence>
<organism evidence="2 3">
    <name type="scientific">Lipingzhangella halophila</name>
    <dbReference type="NCBI Taxonomy" id="1783352"/>
    <lineage>
        <taxon>Bacteria</taxon>
        <taxon>Bacillati</taxon>
        <taxon>Actinomycetota</taxon>
        <taxon>Actinomycetes</taxon>
        <taxon>Streptosporangiales</taxon>
        <taxon>Nocardiopsidaceae</taxon>
        <taxon>Lipingzhangella</taxon>
    </lineage>
</organism>
<name>A0A7W7RJN7_9ACTN</name>
<comment type="caution">
    <text evidence="2">The sequence shown here is derived from an EMBL/GenBank/DDBJ whole genome shotgun (WGS) entry which is preliminary data.</text>
</comment>
<feature type="compositionally biased region" description="Basic and acidic residues" evidence="1">
    <location>
        <begin position="60"/>
        <end position="71"/>
    </location>
</feature>
<protein>
    <submittedName>
        <fullName evidence="2">Uncharacterized protein</fullName>
    </submittedName>
</protein>
<evidence type="ECO:0000313" key="2">
    <source>
        <dbReference type="EMBL" id="MBB4933229.1"/>
    </source>
</evidence>
<evidence type="ECO:0000313" key="3">
    <source>
        <dbReference type="Proteomes" id="UP000523007"/>
    </source>
</evidence>
<accession>A0A7W7RJN7</accession>